<dbReference type="InterPro" id="IPR051916">
    <property type="entry name" value="GPI-anchor_lipid_remodeler"/>
</dbReference>
<dbReference type="GO" id="GO:0004519">
    <property type="term" value="F:endonuclease activity"/>
    <property type="evidence" value="ECO:0007669"/>
    <property type="project" value="UniProtKB-KW"/>
</dbReference>
<keyword evidence="3" id="KW-1185">Reference proteome</keyword>
<comment type="caution">
    <text evidence="2">The sequence shown here is derived from an EMBL/GenBank/DDBJ whole genome shotgun (WGS) entry which is preliminary data.</text>
</comment>
<dbReference type="RefSeq" id="WP_112232781.1">
    <property type="nucleotide sequence ID" value="NZ_QLZQ01000003.1"/>
</dbReference>
<reference evidence="2 3" key="1">
    <citation type="submission" date="2018-06" db="EMBL/GenBank/DDBJ databases">
        <title>The draft genome sequences of strains SCU63 and S1.</title>
        <authorList>
            <person name="Gan L."/>
        </authorList>
    </citation>
    <scope>NUCLEOTIDE SEQUENCE [LARGE SCALE GENOMIC DNA]</scope>
    <source>
        <strain evidence="2 3">S1</strain>
    </source>
</reference>
<accession>A0A365K556</accession>
<dbReference type="InterPro" id="IPR036691">
    <property type="entry name" value="Endo/exonu/phosph_ase_sf"/>
</dbReference>
<dbReference type="EMBL" id="QLZQ01000003">
    <property type="protein sequence ID" value="RAZ67706.1"/>
    <property type="molecule type" value="Genomic_DNA"/>
</dbReference>
<dbReference type="OrthoDB" id="155529at2"/>
<organism evidence="2 3">
    <name type="scientific">Planococcus maitriensis</name>
    <dbReference type="NCBI Taxonomy" id="221799"/>
    <lineage>
        <taxon>Bacteria</taxon>
        <taxon>Bacillati</taxon>
        <taxon>Bacillota</taxon>
        <taxon>Bacilli</taxon>
        <taxon>Bacillales</taxon>
        <taxon>Caryophanaceae</taxon>
        <taxon>Planococcus</taxon>
    </lineage>
</organism>
<dbReference type="PANTHER" id="PTHR14859:SF15">
    <property type="entry name" value="ENDONUCLEASE_EXONUCLEASE_PHOSPHATASE DOMAIN-CONTAINING PROTEIN"/>
    <property type="match status" value="1"/>
</dbReference>
<dbReference type="Gene3D" id="3.60.10.10">
    <property type="entry name" value="Endonuclease/exonuclease/phosphatase"/>
    <property type="match status" value="1"/>
</dbReference>
<dbReference type="Pfam" id="PF03372">
    <property type="entry name" value="Exo_endo_phos"/>
    <property type="match status" value="1"/>
</dbReference>
<proteinExistence type="predicted"/>
<gene>
    <name evidence="2" type="ORF">DP119_08640</name>
</gene>
<evidence type="ECO:0000313" key="3">
    <source>
        <dbReference type="Proteomes" id="UP000251869"/>
    </source>
</evidence>
<keyword evidence="2" id="KW-0378">Hydrolase</keyword>
<dbReference type="GO" id="GO:0016020">
    <property type="term" value="C:membrane"/>
    <property type="evidence" value="ECO:0007669"/>
    <property type="project" value="GOC"/>
</dbReference>
<evidence type="ECO:0000313" key="2">
    <source>
        <dbReference type="EMBL" id="RAZ67706.1"/>
    </source>
</evidence>
<protein>
    <submittedName>
        <fullName evidence="2">Endonuclease</fullName>
    </submittedName>
</protein>
<dbReference type="PANTHER" id="PTHR14859">
    <property type="entry name" value="CALCOFLUOR WHITE HYPERSENSITIVE PROTEIN PRECURSOR"/>
    <property type="match status" value="1"/>
</dbReference>
<dbReference type="GO" id="GO:0006506">
    <property type="term" value="P:GPI anchor biosynthetic process"/>
    <property type="evidence" value="ECO:0007669"/>
    <property type="project" value="TreeGrafter"/>
</dbReference>
<feature type="domain" description="Endonuclease/exonuclease/phosphatase" evidence="1">
    <location>
        <begin position="14"/>
        <end position="252"/>
    </location>
</feature>
<dbReference type="InterPro" id="IPR005135">
    <property type="entry name" value="Endo/exonuclease/phosphatase"/>
</dbReference>
<dbReference type="AlphaFoldDB" id="A0A365K556"/>
<dbReference type="SUPFAM" id="SSF56219">
    <property type="entry name" value="DNase I-like"/>
    <property type="match status" value="1"/>
</dbReference>
<name>A0A365K556_9BACL</name>
<keyword evidence="2" id="KW-0255">Endonuclease</keyword>
<dbReference type="Proteomes" id="UP000251869">
    <property type="component" value="Unassembled WGS sequence"/>
</dbReference>
<sequence length="282" mass="31622">MHGDASRTPTVKVMSFNIAHGMGMDGEVDLERTAQVIEASGATIVALQEVDRYFSARSFYMDQVEWLSERLGMYAAYGANLNQAPDDPERPNRQYGNATLSLYPIKYAENHFLTQVVTDIYNNEQRGVLETVIEVGGTYLKVLNAHLALKDEELEMSIAEILEIAGKSHFPKIIAGDFNAPPTHRHLAHLHRAMTDVFLKAKRGDAYTYPSPYENHETGESFKPMTRIDYIFADRGFDVRDAEKIETAVSDHLPITAELVWTQKHDSAAIIVPAVQPAKQKI</sequence>
<evidence type="ECO:0000259" key="1">
    <source>
        <dbReference type="Pfam" id="PF03372"/>
    </source>
</evidence>
<keyword evidence="2" id="KW-0540">Nuclease</keyword>